<reference evidence="1" key="1">
    <citation type="journal article" date="2015" name="Nature">
        <title>Complex archaea that bridge the gap between prokaryotes and eukaryotes.</title>
        <authorList>
            <person name="Spang A."/>
            <person name="Saw J.H."/>
            <person name="Jorgensen S.L."/>
            <person name="Zaremba-Niedzwiedzka K."/>
            <person name="Martijn J."/>
            <person name="Lind A.E."/>
            <person name="van Eijk R."/>
            <person name="Schleper C."/>
            <person name="Guy L."/>
            <person name="Ettema T.J."/>
        </authorList>
    </citation>
    <scope>NUCLEOTIDE SEQUENCE</scope>
</reference>
<evidence type="ECO:0000313" key="1">
    <source>
        <dbReference type="EMBL" id="KKN11663.1"/>
    </source>
</evidence>
<dbReference type="AlphaFoldDB" id="A0A0F9R2C4"/>
<sequence length="191" mass="20661">MGTSKAIVSEAIECTDCDLRMPGTIRLTLSGFSDDCTCYAHAGSYKKHYGTAAAVNSNTYDLLWDGRGGAVCQWDLTDTPGGSLGEWEQWSDNTCSENPPDGTLVDSDTMTSLIFQIWFDLTQVIIYLRLTGGKGPYYLFRATVSITSGECGEVDGNTSTNNDASYNSCSDARAMYAMCGNSGSVKVDFIY</sequence>
<protein>
    <submittedName>
        <fullName evidence="1">Uncharacterized protein</fullName>
    </submittedName>
</protein>
<dbReference type="EMBL" id="LAZR01004111">
    <property type="protein sequence ID" value="KKN11663.1"/>
    <property type="molecule type" value="Genomic_DNA"/>
</dbReference>
<gene>
    <name evidence="1" type="ORF">LCGC14_1024150</name>
</gene>
<comment type="caution">
    <text evidence="1">The sequence shown here is derived from an EMBL/GenBank/DDBJ whole genome shotgun (WGS) entry which is preliminary data.</text>
</comment>
<name>A0A0F9R2C4_9ZZZZ</name>
<accession>A0A0F9R2C4</accession>
<organism evidence="1">
    <name type="scientific">marine sediment metagenome</name>
    <dbReference type="NCBI Taxonomy" id="412755"/>
    <lineage>
        <taxon>unclassified sequences</taxon>
        <taxon>metagenomes</taxon>
        <taxon>ecological metagenomes</taxon>
    </lineage>
</organism>
<proteinExistence type="predicted"/>